<organism evidence="2 3">
    <name type="scientific">Algoriphagus antarcticus</name>
    <dbReference type="NCBI Taxonomy" id="238540"/>
    <lineage>
        <taxon>Bacteria</taxon>
        <taxon>Pseudomonadati</taxon>
        <taxon>Bacteroidota</taxon>
        <taxon>Cytophagia</taxon>
        <taxon>Cytophagales</taxon>
        <taxon>Cyclobacteriaceae</taxon>
        <taxon>Algoriphagus</taxon>
    </lineage>
</organism>
<dbReference type="RefSeq" id="WP_086542047.1">
    <property type="nucleotide sequence ID" value="NZ_MSSW01000040.1"/>
</dbReference>
<keyword evidence="3" id="KW-1185">Reference proteome</keyword>
<comment type="caution">
    <text evidence="2">The sequence shown here is derived from an EMBL/GenBank/DDBJ whole genome shotgun (WGS) entry which is preliminary data.</text>
</comment>
<reference evidence="2 3" key="1">
    <citation type="submission" date="2018-08" db="EMBL/GenBank/DDBJ databases">
        <title>Genomic Encyclopedia of Archaeal and Bacterial Type Strains, Phase II (KMG-II): from individual species to whole genera.</title>
        <authorList>
            <person name="Goeker M."/>
        </authorList>
    </citation>
    <scope>NUCLEOTIDE SEQUENCE [LARGE SCALE GENOMIC DNA]</scope>
    <source>
        <strain evidence="2 3">DSM 15986</strain>
    </source>
</reference>
<gene>
    <name evidence="2" type="ORF">C8N25_101510</name>
</gene>
<feature type="compositionally biased region" description="Polar residues" evidence="1">
    <location>
        <begin position="153"/>
        <end position="162"/>
    </location>
</feature>
<feature type="compositionally biased region" description="Basic and acidic residues" evidence="1">
    <location>
        <begin position="142"/>
        <end position="152"/>
    </location>
</feature>
<feature type="region of interest" description="Disordered" evidence="1">
    <location>
        <begin position="142"/>
        <end position="162"/>
    </location>
</feature>
<evidence type="ECO:0000256" key="1">
    <source>
        <dbReference type="SAM" id="MobiDB-lite"/>
    </source>
</evidence>
<evidence type="ECO:0000313" key="3">
    <source>
        <dbReference type="Proteomes" id="UP000256405"/>
    </source>
</evidence>
<dbReference type="EMBL" id="QUNF01000001">
    <property type="protein sequence ID" value="REG94674.1"/>
    <property type="molecule type" value="Genomic_DNA"/>
</dbReference>
<sequence length="162" mass="18850">MKSGIFKINLIFFASLLLIHSGFTQITEDTYHKAEYFLSNTIQREIYHLDVNPNWLDDKKSFWHQAYTEDGKRFFLTTIEKGETKVAFDHEELARLLTEKSGESIDSKSLPFNRIQLKDDGSIVFDWMNKNWTYTNGDLESERAASDSRDRSVSISPDGNWP</sequence>
<dbReference type="AlphaFoldDB" id="A0A3E0E8U1"/>
<evidence type="ECO:0008006" key="4">
    <source>
        <dbReference type="Google" id="ProtNLM"/>
    </source>
</evidence>
<proteinExistence type="predicted"/>
<dbReference type="Proteomes" id="UP000256405">
    <property type="component" value="Unassembled WGS sequence"/>
</dbReference>
<dbReference type="OrthoDB" id="9812921at2"/>
<protein>
    <recommendedName>
        <fullName evidence="4">Dipeptidyl peptidase IV (DPP IV)-like protein</fullName>
    </recommendedName>
</protein>
<name>A0A3E0E8U1_9BACT</name>
<evidence type="ECO:0000313" key="2">
    <source>
        <dbReference type="EMBL" id="REG94674.1"/>
    </source>
</evidence>
<accession>A0A3E0E8U1</accession>